<dbReference type="AlphaFoldDB" id="A0A657ITX6"/>
<feature type="region of interest" description="Disordered" evidence="1">
    <location>
        <begin position="16"/>
        <end position="72"/>
    </location>
</feature>
<name>A0A657ITX6_9MICC</name>
<organism evidence="2 3">
    <name type="scientific">Rothia kristinae</name>
    <dbReference type="NCBI Taxonomy" id="37923"/>
    <lineage>
        <taxon>Bacteria</taxon>
        <taxon>Bacillati</taxon>
        <taxon>Actinomycetota</taxon>
        <taxon>Actinomycetes</taxon>
        <taxon>Micrococcales</taxon>
        <taxon>Micrococcaceae</taxon>
        <taxon>Rothia</taxon>
    </lineage>
</organism>
<evidence type="ECO:0000313" key="2">
    <source>
        <dbReference type="EMBL" id="OAX55347.1"/>
    </source>
</evidence>
<gene>
    <name evidence="2" type="ORF">A5N15_10455</name>
</gene>
<evidence type="ECO:0000313" key="3">
    <source>
        <dbReference type="Proteomes" id="UP000092021"/>
    </source>
</evidence>
<sequence length="110" mass="11643">MSRSLEGRSVASFSPMWMLPSVTSSSPASIRSTVDLPQPEGPTSTRNSPSRMSRSRWETESPIRPGVAAGDVVEGDGGHGVLISRGSAGVVVREAGRVRATLRHGPNEFI</sequence>
<reference evidence="2 3" key="1">
    <citation type="submission" date="2016-04" db="EMBL/GenBank/DDBJ databases">
        <title>Identification of putative biosynthetic pathways for the production of bioactive secondary metabolites by the marine actinomycete Kocuria kristinae RUTW2-3.</title>
        <authorList>
            <person name="Waterworth S.C."/>
            <person name="Walmsley T.A."/>
            <person name="Matongo T."/>
            <person name="Davies-Coleman M.T."/>
            <person name="Dorrington R.A."/>
        </authorList>
    </citation>
    <scope>NUCLEOTIDE SEQUENCE [LARGE SCALE GENOMIC DNA]</scope>
    <source>
        <strain evidence="2 3">RUTW4-5</strain>
    </source>
</reference>
<dbReference type="Proteomes" id="UP000092021">
    <property type="component" value="Unassembled WGS sequence"/>
</dbReference>
<accession>A0A657ITX6</accession>
<proteinExistence type="predicted"/>
<protein>
    <submittedName>
        <fullName evidence="2">Uncharacterized protein</fullName>
    </submittedName>
</protein>
<feature type="compositionally biased region" description="Polar residues" evidence="1">
    <location>
        <begin position="21"/>
        <end position="32"/>
    </location>
</feature>
<comment type="caution">
    <text evidence="2">The sequence shown here is derived from an EMBL/GenBank/DDBJ whole genome shotgun (WGS) entry which is preliminary data.</text>
</comment>
<feature type="compositionally biased region" description="Polar residues" evidence="1">
    <location>
        <begin position="41"/>
        <end position="52"/>
    </location>
</feature>
<evidence type="ECO:0000256" key="1">
    <source>
        <dbReference type="SAM" id="MobiDB-lite"/>
    </source>
</evidence>
<dbReference type="EMBL" id="LWGZ01000938">
    <property type="protein sequence ID" value="OAX55347.1"/>
    <property type="molecule type" value="Genomic_DNA"/>
</dbReference>